<sequence>MSDLTQFTPSPQADRPKLRVRRYGRSDYEKFDEDIARASHLHVGSGNIGKVEVDCKYHWRKAQWGVLGSSENPAGIVFIDITLKQPRGYWLENASVFVTLSENDSSYALVKSRNRDDQQRSGSDYGVQITEHFGPQRLAGNKVIEAQTKTTNLTPSVGVMGFQLGGMGRDYCTTKEKTSQWQFQGARRTPKDGHGYRTLEWAFRADELDHKNSPCQEFSTAFAFEHRKRPVFMRVEVAGELGKKSKQIWQSVQTFSSKLGKEDKSTLTHIDLSETVSFRKNLDGLARGLHAMMERENLLKTPMEMPSSMPVNFFSTESHDSAPCHQKPIKDARFQTKIEEIEDPIILSLRSRLEDDPATESVSDETLQGTTVVEESDTSSTVRDDISIKESVGDEDEKIRELLNVPAIFILVTSIAMVARFLSLLGGQVALCRQLVMVLKAAEDLGDVNIQAGCLQQLIFHGADDPPKIVKQLGDLYLSTGNQSGYRDLLLFRYMLVKTPSDKEKLRQDILVGGQYRTHGADQAVQFKILAALATSDYERRMYQDRYEEMQEPSYPRPTPENDGEENENDHHDRHEDPPVAEHRAKPDVFNNKMFSNNLEVEEEPASVRVSGKEKEKKGGGPVDLGNNHVD</sequence>
<feature type="compositionally biased region" description="Basic and acidic residues" evidence="1">
    <location>
        <begin position="569"/>
        <end position="587"/>
    </location>
</feature>
<comment type="caution">
    <text evidence="2">The sequence shown here is derived from an EMBL/GenBank/DDBJ whole genome shotgun (WGS) entry which is preliminary data.</text>
</comment>
<feature type="compositionally biased region" description="Low complexity" evidence="1">
    <location>
        <begin position="370"/>
        <end position="379"/>
    </location>
</feature>
<organism evidence="2 3">
    <name type="scientific">Neonectria punicea</name>
    <dbReference type="NCBI Taxonomy" id="979145"/>
    <lineage>
        <taxon>Eukaryota</taxon>
        <taxon>Fungi</taxon>
        <taxon>Dikarya</taxon>
        <taxon>Ascomycota</taxon>
        <taxon>Pezizomycotina</taxon>
        <taxon>Sordariomycetes</taxon>
        <taxon>Hypocreomycetidae</taxon>
        <taxon>Hypocreales</taxon>
        <taxon>Nectriaceae</taxon>
        <taxon>Neonectria</taxon>
    </lineage>
</organism>
<feature type="compositionally biased region" description="Polar residues" evidence="1">
    <location>
        <begin position="360"/>
        <end position="369"/>
    </location>
</feature>
<feature type="region of interest" description="Disordered" evidence="1">
    <location>
        <begin position="357"/>
        <end position="379"/>
    </location>
</feature>
<dbReference type="EMBL" id="JAZAVJ010000094">
    <property type="protein sequence ID" value="KAK7414842.1"/>
    <property type="molecule type" value="Genomic_DNA"/>
</dbReference>
<protein>
    <submittedName>
        <fullName evidence="2">Uncharacterized protein</fullName>
    </submittedName>
</protein>
<evidence type="ECO:0000313" key="3">
    <source>
        <dbReference type="Proteomes" id="UP001498476"/>
    </source>
</evidence>
<reference evidence="2 3" key="1">
    <citation type="journal article" date="2025" name="Microbiol. Resour. Announc.">
        <title>Draft genome sequences for Neonectria magnoliae and Neonectria punicea, canker pathogens of Liriodendron tulipifera and Acer saccharum in West Virginia.</title>
        <authorList>
            <person name="Petronek H.M."/>
            <person name="Kasson M.T."/>
            <person name="Metheny A.M."/>
            <person name="Stauder C.M."/>
            <person name="Lovett B."/>
            <person name="Lynch S.C."/>
            <person name="Garnas J.R."/>
            <person name="Kasson L.R."/>
            <person name="Stajich J.E."/>
        </authorList>
    </citation>
    <scope>NUCLEOTIDE SEQUENCE [LARGE SCALE GENOMIC DNA]</scope>
    <source>
        <strain evidence="2 3">NRRL 64653</strain>
    </source>
</reference>
<name>A0ABR1H1S8_9HYPO</name>
<dbReference type="Proteomes" id="UP001498476">
    <property type="component" value="Unassembled WGS sequence"/>
</dbReference>
<accession>A0ABR1H1S8</accession>
<gene>
    <name evidence="2" type="ORF">QQX98_006357</name>
</gene>
<evidence type="ECO:0000256" key="1">
    <source>
        <dbReference type="SAM" id="MobiDB-lite"/>
    </source>
</evidence>
<evidence type="ECO:0000313" key="2">
    <source>
        <dbReference type="EMBL" id="KAK7414842.1"/>
    </source>
</evidence>
<feature type="region of interest" description="Disordered" evidence="1">
    <location>
        <begin position="548"/>
        <end position="631"/>
    </location>
</feature>
<proteinExistence type="predicted"/>
<keyword evidence="3" id="KW-1185">Reference proteome</keyword>